<dbReference type="EMBL" id="CM029050">
    <property type="protein sequence ID" value="KAG2564956.1"/>
    <property type="molecule type" value="Genomic_DNA"/>
</dbReference>
<dbReference type="GO" id="GO:0003676">
    <property type="term" value="F:nucleic acid binding"/>
    <property type="evidence" value="ECO:0007669"/>
    <property type="project" value="InterPro"/>
</dbReference>
<dbReference type="PROSITE" id="PS50994">
    <property type="entry name" value="INTEGRASE"/>
    <property type="match status" value="1"/>
</dbReference>
<gene>
    <name evidence="3" type="ORF">PVAP13_7NG025367</name>
</gene>
<keyword evidence="4" id="KW-1185">Reference proteome</keyword>
<dbReference type="InterPro" id="IPR001584">
    <property type="entry name" value="Integrase_cat-core"/>
</dbReference>
<reference evidence="3" key="1">
    <citation type="submission" date="2020-05" db="EMBL/GenBank/DDBJ databases">
        <title>WGS assembly of Panicum virgatum.</title>
        <authorList>
            <person name="Lovell J.T."/>
            <person name="Jenkins J."/>
            <person name="Shu S."/>
            <person name="Juenger T.E."/>
            <person name="Schmutz J."/>
        </authorList>
    </citation>
    <scope>NUCLEOTIDE SEQUENCE</scope>
    <source>
        <strain evidence="3">AP13</strain>
    </source>
</reference>
<dbReference type="Pfam" id="PF04578">
    <property type="entry name" value="DUF594"/>
    <property type="match status" value="1"/>
</dbReference>
<feature type="transmembrane region" description="Helical" evidence="1">
    <location>
        <begin position="411"/>
        <end position="429"/>
    </location>
</feature>
<feature type="transmembrane region" description="Helical" evidence="1">
    <location>
        <begin position="253"/>
        <end position="273"/>
    </location>
</feature>
<dbReference type="SUPFAM" id="SSF53098">
    <property type="entry name" value="Ribonuclease H-like"/>
    <property type="match status" value="1"/>
</dbReference>
<feature type="transmembrane region" description="Helical" evidence="1">
    <location>
        <begin position="544"/>
        <end position="563"/>
    </location>
</feature>
<dbReference type="PANTHER" id="PTHR31325">
    <property type="entry name" value="OS01G0798800 PROTEIN-RELATED"/>
    <property type="match status" value="1"/>
</dbReference>
<feature type="domain" description="Integrase catalytic" evidence="2">
    <location>
        <begin position="17"/>
        <end position="177"/>
    </location>
</feature>
<proteinExistence type="predicted"/>
<dbReference type="InterPro" id="IPR036397">
    <property type="entry name" value="RNaseH_sf"/>
</dbReference>
<keyword evidence="1" id="KW-1133">Transmembrane helix</keyword>
<dbReference type="Pfam" id="PF00665">
    <property type="entry name" value="rve"/>
    <property type="match status" value="1"/>
</dbReference>
<evidence type="ECO:0000313" key="3">
    <source>
        <dbReference type="EMBL" id="KAG2564956.1"/>
    </source>
</evidence>
<protein>
    <recommendedName>
        <fullName evidence="2">Integrase catalytic domain-containing protein</fullName>
    </recommendedName>
</protein>
<comment type="caution">
    <text evidence="3">The sequence shown here is derived from an EMBL/GenBank/DDBJ whole genome shotgun (WGS) entry which is preliminary data.</text>
</comment>
<dbReference type="InterPro" id="IPR012337">
    <property type="entry name" value="RNaseH-like_sf"/>
</dbReference>
<evidence type="ECO:0000259" key="2">
    <source>
        <dbReference type="PROSITE" id="PS50994"/>
    </source>
</evidence>
<organism evidence="3 4">
    <name type="scientific">Panicum virgatum</name>
    <name type="common">Blackwell switchgrass</name>
    <dbReference type="NCBI Taxonomy" id="38727"/>
    <lineage>
        <taxon>Eukaryota</taxon>
        <taxon>Viridiplantae</taxon>
        <taxon>Streptophyta</taxon>
        <taxon>Embryophyta</taxon>
        <taxon>Tracheophyta</taxon>
        <taxon>Spermatophyta</taxon>
        <taxon>Magnoliopsida</taxon>
        <taxon>Liliopsida</taxon>
        <taxon>Poales</taxon>
        <taxon>Poaceae</taxon>
        <taxon>PACMAD clade</taxon>
        <taxon>Panicoideae</taxon>
        <taxon>Panicodae</taxon>
        <taxon>Paniceae</taxon>
        <taxon>Panicinae</taxon>
        <taxon>Panicum</taxon>
        <taxon>Panicum sect. Hiantes</taxon>
    </lineage>
</organism>
<accession>A0A8T0Q1E4</accession>
<dbReference type="AlphaFoldDB" id="A0A8T0Q1E4"/>
<dbReference type="Proteomes" id="UP000823388">
    <property type="component" value="Chromosome 7N"/>
</dbReference>
<dbReference type="Pfam" id="PF13968">
    <property type="entry name" value="DUF4220"/>
    <property type="match status" value="2"/>
</dbReference>
<evidence type="ECO:0000256" key="1">
    <source>
        <dbReference type="SAM" id="Phobius"/>
    </source>
</evidence>
<keyword evidence="1" id="KW-0812">Transmembrane</keyword>
<dbReference type="Gene3D" id="3.30.420.10">
    <property type="entry name" value="Ribonuclease H-like superfamily/Ribonuclease H"/>
    <property type="match status" value="1"/>
</dbReference>
<dbReference type="InterPro" id="IPR025315">
    <property type="entry name" value="DUF4220"/>
</dbReference>
<keyword evidence="1" id="KW-0472">Membrane</keyword>
<dbReference type="InterPro" id="IPR007658">
    <property type="entry name" value="DUF594"/>
</dbReference>
<dbReference type="GO" id="GO:0015074">
    <property type="term" value="P:DNA integration"/>
    <property type="evidence" value="ECO:0007669"/>
    <property type="project" value="InterPro"/>
</dbReference>
<feature type="transmembrane region" description="Helical" evidence="1">
    <location>
        <begin position="575"/>
        <end position="596"/>
    </location>
</feature>
<name>A0A8T0Q1E4_PANVG</name>
<feature type="transmembrane region" description="Helical" evidence="1">
    <location>
        <begin position="294"/>
        <end position="313"/>
    </location>
</feature>
<sequence>MVWKFTVGTSYVNASFIKLWPFRGWRLDFIGQINPPSSKGHRFMLVATDYFTKWTEAVPLKNMTHREVIEFITEHIIHRFDIPQTLTMDQGSSFISKEVHMFIESYKIKLLNSSPYYAQANGQAESSNKILIKLIKKKIEENPKRWHEVLSEALWAHHISRHGATKVIPFELVYGQEAILPVEVNLDAYRLAKQNDLSAVDYYNSMMDNIDEVTDKRIKTLKEIERDKLRVARAYNKKHRGPLDLWNEWATKFLVLLSLTLQVVPLLLAGICCREASPTPKFILWLAYQLSDSTSIYTLVAFWAPFLLLHLGGSDNITAYALEDSKLWLRHLQNLILHQRISVRASGDGLPCRADAGSSTAGGWTPVHGRPAIVAAKLALIGWGRCEAKGIRLEVLGAAYVLYKYVDGGDSFIFLAAILMFSVGVVKYAERTWALKRSNLNSIRSSLKKEHVGLFHHFHPSDFGSMVNAVEDDESYVLRAHSMFHICNVDKDPAENQSSWEEKKDLRNQNEDHEGMWTLMEMELSLTYDLLYTKAGVIHTWSGYGIHVASSLTAAASILLFWFSSKDGHSPVDVAISYTLLAGALLFETGSLLRVVESSWTYAFLCNTRWNWLQHYYSGSVQLSEDLKYQLLEYTKCLARRGLNMQGVITMDRGQCAFYVHQEMGLYKSIEQENDIGVEFQEGIIIWHIATELQKFSSPKAEDMTTPRMQETCMLYRQITRDNLTEMWDHSREHQKGAVFAKLKAFFSLHDDPNSAGSQHVENLAKFLFTEKPKPTLDLLDRMEKKGRTAMLQLLLDVWMDFLVYGANRCSRESHAKKLSNGGELTMILWIMTERR</sequence>
<evidence type="ECO:0000313" key="4">
    <source>
        <dbReference type="Proteomes" id="UP000823388"/>
    </source>
</evidence>